<keyword evidence="2" id="KW-1185">Reference proteome</keyword>
<reference evidence="1 2" key="1">
    <citation type="submission" date="2019-05" db="EMBL/GenBank/DDBJ databases">
        <title>Another draft genome of Portunus trituberculatus and its Hox gene families provides insights of decapod evolution.</title>
        <authorList>
            <person name="Jeong J.-H."/>
            <person name="Song I."/>
            <person name="Kim S."/>
            <person name="Choi T."/>
            <person name="Kim D."/>
            <person name="Ryu S."/>
            <person name="Kim W."/>
        </authorList>
    </citation>
    <scope>NUCLEOTIDE SEQUENCE [LARGE SCALE GENOMIC DNA]</scope>
    <source>
        <tissue evidence="1">Muscle</tissue>
    </source>
</reference>
<organism evidence="1 2">
    <name type="scientific">Portunus trituberculatus</name>
    <name type="common">Swimming crab</name>
    <name type="synonym">Neptunus trituberculatus</name>
    <dbReference type="NCBI Taxonomy" id="210409"/>
    <lineage>
        <taxon>Eukaryota</taxon>
        <taxon>Metazoa</taxon>
        <taxon>Ecdysozoa</taxon>
        <taxon>Arthropoda</taxon>
        <taxon>Crustacea</taxon>
        <taxon>Multicrustacea</taxon>
        <taxon>Malacostraca</taxon>
        <taxon>Eumalacostraca</taxon>
        <taxon>Eucarida</taxon>
        <taxon>Decapoda</taxon>
        <taxon>Pleocyemata</taxon>
        <taxon>Brachyura</taxon>
        <taxon>Eubrachyura</taxon>
        <taxon>Portunoidea</taxon>
        <taxon>Portunidae</taxon>
        <taxon>Portuninae</taxon>
        <taxon>Portunus</taxon>
    </lineage>
</organism>
<sequence>MTPREARQTRHTLACLAHPPHTLGTAAFLSCPLMTQAPSSSRACVGADGHVRACERVCAHVWAVRENLAIGDVGVGGDIGEQIIRGIPPRSSLTH</sequence>
<accession>A0A5B7FZZ5</accession>
<protein>
    <submittedName>
        <fullName evidence="1">Uncharacterized protein</fullName>
    </submittedName>
</protein>
<evidence type="ECO:0000313" key="1">
    <source>
        <dbReference type="EMBL" id="MPC50583.1"/>
    </source>
</evidence>
<dbReference type="PROSITE" id="PS51257">
    <property type="entry name" value="PROKAR_LIPOPROTEIN"/>
    <property type="match status" value="1"/>
</dbReference>
<dbReference type="Proteomes" id="UP000324222">
    <property type="component" value="Unassembled WGS sequence"/>
</dbReference>
<comment type="caution">
    <text evidence="1">The sequence shown here is derived from an EMBL/GenBank/DDBJ whole genome shotgun (WGS) entry which is preliminary data.</text>
</comment>
<evidence type="ECO:0000313" key="2">
    <source>
        <dbReference type="Proteomes" id="UP000324222"/>
    </source>
</evidence>
<proteinExistence type="predicted"/>
<dbReference type="EMBL" id="VSRR010009601">
    <property type="protein sequence ID" value="MPC50583.1"/>
    <property type="molecule type" value="Genomic_DNA"/>
</dbReference>
<name>A0A5B7FZZ5_PORTR</name>
<gene>
    <name evidence="1" type="ORF">E2C01_044411</name>
</gene>
<dbReference type="AlphaFoldDB" id="A0A5B7FZZ5"/>